<proteinExistence type="predicted"/>
<sequence length="240" mass="26261">MKNLADMVDGIQSFQKLHPGFAQIINAPKTSSPINSMAHGLLIVNQIDSEKVPPGLDKVAEDKWREAQKNDRQAEMDSYMHLGGSITLKQGQTTFVDSNDRKVSIDYWVAFMPGHMTMRVRTNLLVDNLPTQRKEYSDGELTQFKGISDLEKQVFTNFKFVPAGKPEEVVEPLMDAARSSQAHDVLAVAAGLDGHTPATAKLDALLQSMGAFTPENNGVDQTLTRVTSAPKASVSLATPH</sequence>
<dbReference type="EMBL" id="CP013480">
    <property type="protein sequence ID" value="ALS59474.1"/>
    <property type="molecule type" value="Genomic_DNA"/>
</dbReference>
<reference evidence="2" key="1">
    <citation type="submission" date="2015-12" db="EMBL/GenBank/DDBJ databases">
        <title>Complete genome sequence of Pandoraea norimbergensis DSM 11628.</title>
        <authorList>
            <person name="Ee R."/>
            <person name="Lim Y.-L."/>
            <person name="Yong D."/>
            <person name="Yin W.-F."/>
            <person name="Chan K.-G."/>
        </authorList>
    </citation>
    <scope>NUCLEOTIDE SEQUENCE [LARGE SCALE GENOMIC DNA]</scope>
    <source>
        <strain evidence="2">DSM 11628</strain>
    </source>
</reference>
<keyword evidence="2" id="KW-1185">Reference proteome</keyword>
<accession>A0ABN2Y2H7</accession>
<evidence type="ECO:0000313" key="1">
    <source>
        <dbReference type="EMBL" id="ALS59474.1"/>
    </source>
</evidence>
<organism evidence="1 2">
    <name type="scientific">Pandoraea norimbergensis</name>
    <dbReference type="NCBI Taxonomy" id="93219"/>
    <lineage>
        <taxon>Bacteria</taxon>
        <taxon>Pseudomonadati</taxon>
        <taxon>Pseudomonadota</taxon>
        <taxon>Betaproteobacteria</taxon>
        <taxon>Burkholderiales</taxon>
        <taxon>Burkholderiaceae</taxon>
        <taxon>Pandoraea</taxon>
    </lineage>
</organism>
<name>A0ABN2Y2H7_9BURK</name>
<protein>
    <recommendedName>
        <fullName evidence="3">Tle cognate immunity protein 4 C-terminal domain-containing protein</fullName>
    </recommendedName>
</protein>
<evidence type="ECO:0000313" key="2">
    <source>
        <dbReference type="Proteomes" id="UP000060277"/>
    </source>
</evidence>
<dbReference type="Proteomes" id="UP000060277">
    <property type="component" value="Chromosome"/>
</dbReference>
<gene>
    <name evidence="1" type="ORF">AT302_06580</name>
</gene>
<evidence type="ECO:0008006" key="3">
    <source>
        <dbReference type="Google" id="ProtNLM"/>
    </source>
</evidence>